<keyword evidence="5" id="KW-0472">Membrane</keyword>
<dbReference type="InterPro" id="IPR050957">
    <property type="entry name" value="BMP_lipoprotein"/>
</dbReference>
<feature type="chain" id="PRO_5039422258" evidence="8">
    <location>
        <begin position="21"/>
        <end position="358"/>
    </location>
</feature>
<dbReference type="InterPro" id="IPR028082">
    <property type="entry name" value="Peripla_BP_I"/>
</dbReference>
<feature type="region of interest" description="Disordered" evidence="7">
    <location>
        <begin position="29"/>
        <end position="50"/>
    </location>
</feature>
<keyword evidence="11" id="KW-1185">Reference proteome</keyword>
<dbReference type="PANTHER" id="PTHR34296">
    <property type="entry name" value="TRANSCRIPTIONAL ACTIVATOR PROTEIN MED"/>
    <property type="match status" value="1"/>
</dbReference>
<dbReference type="Pfam" id="PF02608">
    <property type="entry name" value="Bmp"/>
    <property type="match status" value="1"/>
</dbReference>
<feature type="signal peptide" evidence="8">
    <location>
        <begin position="1"/>
        <end position="20"/>
    </location>
</feature>
<keyword evidence="6" id="KW-0449">Lipoprotein</keyword>
<evidence type="ECO:0000256" key="3">
    <source>
        <dbReference type="ARBA" id="ARBA00022475"/>
    </source>
</evidence>
<dbReference type="PROSITE" id="PS51257">
    <property type="entry name" value="PROKAR_LIPOPROTEIN"/>
    <property type="match status" value="1"/>
</dbReference>
<dbReference type="Gene3D" id="3.40.50.2300">
    <property type="match status" value="2"/>
</dbReference>
<dbReference type="Proteomes" id="UP000282076">
    <property type="component" value="Unassembled WGS sequence"/>
</dbReference>
<evidence type="ECO:0000256" key="2">
    <source>
        <dbReference type="ARBA" id="ARBA00008610"/>
    </source>
</evidence>
<evidence type="ECO:0000313" key="10">
    <source>
        <dbReference type="EMBL" id="RKP54294.1"/>
    </source>
</evidence>
<organism evidence="10 11">
    <name type="scientific">Cohnella endophytica</name>
    <dbReference type="NCBI Taxonomy" id="2419778"/>
    <lineage>
        <taxon>Bacteria</taxon>
        <taxon>Bacillati</taxon>
        <taxon>Bacillota</taxon>
        <taxon>Bacilli</taxon>
        <taxon>Bacillales</taxon>
        <taxon>Paenibacillaceae</taxon>
        <taxon>Cohnella</taxon>
    </lineage>
</organism>
<dbReference type="OrthoDB" id="9784230at2"/>
<dbReference type="InterPro" id="IPR003760">
    <property type="entry name" value="PnrA-like"/>
</dbReference>
<dbReference type="RefSeq" id="WP_120977400.1">
    <property type="nucleotide sequence ID" value="NZ_RBZM01000005.1"/>
</dbReference>
<evidence type="ECO:0000256" key="7">
    <source>
        <dbReference type="SAM" id="MobiDB-lite"/>
    </source>
</evidence>
<dbReference type="GO" id="GO:0005886">
    <property type="term" value="C:plasma membrane"/>
    <property type="evidence" value="ECO:0007669"/>
    <property type="project" value="UniProtKB-SubCell"/>
</dbReference>
<evidence type="ECO:0000256" key="4">
    <source>
        <dbReference type="ARBA" id="ARBA00022729"/>
    </source>
</evidence>
<keyword evidence="3" id="KW-1003">Cell membrane</keyword>
<accession>A0A494XX60</accession>
<feature type="compositionally biased region" description="Low complexity" evidence="7">
    <location>
        <begin position="32"/>
        <end position="47"/>
    </location>
</feature>
<protein>
    <submittedName>
        <fullName evidence="10">BMP family ABC transporter substrate-binding protein</fullName>
    </submittedName>
</protein>
<comment type="caution">
    <text evidence="10">The sequence shown here is derived from an EMBL/GenBank/DDBJ whole genome shotgun (WGS) entry which is preliminary data.</text>
</comment>
<evidence type="ECO:0000259" key="9">
    <source>
        <dbReference type="Pfam" id="PF02608"/>
    </source>
</evidence>
<keyword evidence="4 8" id="KW-0732">Signal</keyword>
<evidence type="ECO:0000313" key="11">
    <source>
        <dbReference type="Proteomes" id="UP000282076"/>
    </source>
</evidence>
<reference evidence="10 11" key="1">
    <citation type="submission" date="2018-10" db="EMBL/GenBank/DDBJ databases">
        <title>Cohnella sp. M2MS4P-1, whole genome shotgun sequence.</title>
        <authorList>
            <person name="Tuo L."/>
        </authorList>
    </citation>
    <scope>NUCLEOTIDE SEQUENCE [LARGE SCALE GENOMIC DNA]</scope>
    <source>
        <strain evidence="10 11">M2MS4P-1</strain>
    </source>
</reference>
<comment type="subcellular location">
    <subcellularLocation>
        <location evidence="1">Cell membrane</location>
        <topology evidence="1">Lipid-anchor</topology>
    </subcellularLocation>
</comment>
<sequence length="358" mass="37578">MKKSTKIFTGIMLVASLALTACGAKNNTNNGASSPSASAPASPSASADNSGKGFKIAMVTDVGGVNDKSFNQGAWEGLKKLEADTGASVKYLESKEATNYLTNMNQFVRDKYNLTWGIGFLMGDAVKDAATKNPDAQLAIIDNVVDAPNVASITFAENEGSFLVGVVAGLTTKTNKIGFVGGIEIPVIKRFELGFVAGVKAVNPDAKVTVVYTGAFDKADLGKAAAASLYNDKNDIIFHAAGGTGNGVFNEAKERNKTAAADKKVWVIGVDKDQSIEFGDDVTLTSMLKRVDQAVYTVSKELIAGDFPAGKITVLGLKDDAVGLPDTSSKNVSKEILDKVEEYKQKIISGEITVPTAQ</sequence>
<gene>
    <name evidence="10" type="ORF">D7Z26_13095</name>
</gene>
<dbReference type="EMBL" id="RBZM01000005">
    <property type="protein sequence ID" value="RKP54294.1"/>
    <property type="molecule type" value="Genomic_DNA"/>
</dbReference>
<dbReference type="PANTHER" id="PTHR34296:SF2">
    <property type="entry name" value="ABC TRANSPORTER GUANOSINE-BINDING PROTEIN NUPN"/>
    <property type="match status" value="1"/>
</dbReference>
<dbReference type="AlphaFoldDB" id="A0A494XX60"/>
<evidence type="ECO:0000256" key="6">
    <source>
        <dbReference type="ARBA" id="ARBA00023288"/>
    </source>
</evidence>
<evidence type="ECO:0000256" key="8">
    <source>
        <dbReference type="SAM" id="SignalP"/>
    </source>
</evidence>
<proteinExistence type="inferred from homology"/>
<evidence type="ECO:0000256" key="1">
    <source>
        <dbReference type="ARBA" id="ARBA00004193"/>
    </source>
</evidence>
<feature type="domain" description="ABC transporter substrate-binding protein PnrA-like" evidence="9">
    <location>
        <begin position="56"/>
        <end position="357"/>
    </location>
</feature>
<evidence type="ECO:0000256" key="5">
    <source>
        <dbReference type="ARBA" id="ARBA00023136"/>
    </source>
</evidence>
<name>A0A494XX60_9BACL</name>
<comment type="similarity">
    <text evidence="2">Belongs to the BMP lipoprotein family.</text>
</comment>
<dbReference type="SUPFAM" id="SSF53822">
    <property type="entry name" value="Periplasmic binding protein-like I"/>
    <property type="match status" value="1"/>
</dbReference>
<dbReference type="CDD" id="cd06354">
    <property type="entry name" value="PBP1_PrnA-like"/>
    <property type="match status" value="1"/>
</dbReference>